<dbReference type="GO" id="GO:0000160">
    <property type="term" value="P:phosphorelay signal transduction system"/>
    <property type="evidence" value="ECO:0007669"/>
    <property type="project" value="InterPro"/>
</dbReference>
<evidence type="ECO:0000256" key="3">
    <source>
        <dbReference type="ARBA" id="ARBA00023125"/>
    </source>
</evidence>
<dbReference type="InterPro" id="IPR036388">
    <property type="entry name" value="WH-like_DNA-bd_sf"/>
</dbReference>
<dbReference type="CDD" id="cd15831">
    <property type="entry name" value="BTAD"/>
    <property type="match status" value="1"/>
</dbReference>
<name>A0A428WZZ5_AMYBA</name>
<gene>
    <name evidence="8" type="ORF">DMA12_05970</name>
</gene>
<evidence type="ECO:0000256" key="4">
    <source>
        <dbReference type="ARBA" id="ARBA00023163"/>
    </source>
</evidence>
<dbReference type="InterPro" id="IPR019734">
    <property type="entry name" value="TPR_rpt"/>
</dbReference>
<dbReference type="InterPro" id="IPR016032">
    <property type="entry name" value="Sig_transdc_resp-reg_C-effctor"/>
</dbReference>
<dbReference type="PANTHER" id="PTHR35807">
    <property type="entry name" value="TRANSCRIPTIONAL REGULATOR REDD-RELATED"/>
    <property type="match status" value="1"/>
</dbReference>
<comment type="similarity">
    <text evidence="1">Belongs to the AfsR/DnrI/RedD regulatory family.</text>
</comment>
<dbReference type="Pfam" id="PF03704">
    <property type="entry name" value="BTAD"/>
    <property type="match status" value="1"/>
</dbReference>
<dbReference type="SUPFAM" id="SSF46894">
    <property type="entry name" value="C-terminal effector domain of the bipartite response regulators"/>
    <property type="match status" value="1"/>
</dbReference>
<dbReference type="SMART" id="SM00028">
    <property type="entry name" value="TPR"/>
    <property type="match status" value="3"/>
</dbReference>
<feature type="domain" description="OmpR/PhoB-type" evidence="7">
    <location>
        <begin position="1"/>
        <end position="93"/>
    </location>
</feature>
<evidence type="ECO:0000256" key="1">
    <source>
        <dbReference type="ARBA" id="ARBA00005820"/>
    </source>
</evidence>
<dbReference type="InterPro" id="IPR051677">
    <property type="entry name" value="AfsR-DnrI-RedD_regulator"/>
</dbReference>
<dbReference type="PANTHER" id="PTHR35807:SF1">
    <property type="entry name" value="TRANSCRIPTIONAL REGULATOR REDD"/>
    <property type="match status" value="1"/>
</dbReference>
<dbReference type="Gene3D" id="1.10.10.10">
    <property type="entry name" value="Winged helix-like DNA-binding domain superfamily/Winged helix DNA-binding domain"/>
    <property type="match status" value="1"/>
</dbReference>
<dbReference type="SUPFAM" id="SSF52540">
    <property type="entry name" value="P-loop containing nucleoside triphosphate hydrolases"/>
    <property type="match status" value="1"/>
</dbReference>
<evidence type="ECO:0000256" key="6">
    <source>
        <dbReference type="PROSITE-ProRule" id="PRU01091"/>
    </source>
</evidence>
<evidence type="ECO:0000259" key="7">
    <source>
        <dbReference type="PROSITE" id="PS51755"/>
    </source>
</evidence>
<organism evidence="8 9">
    <name type="scientific">Amycolatopsis balhimycina DSM 5908</name>
    <dbReference type="NCBI Taxonomy" id="1081091"/>
    <lineage>
        <taxon>Bacteria</taxon>
        <taxon>Bacillati</taxon>
        <taxon>Actinomycetota</taxon>
        <taxon>Actinomycetes</taxon>
        <taxon>Pseudonocardiales</taxon>
        <taxon>Pseudonocardiaceae</taxon>
        <taxon>Amycolatopsis</taxon>
    </lineage>
</organism>
<dbReference type="Pfam" id="PF13424">
    <property type="entry name" value="TPR_12"/>
    <property type="match status" value="2"/>
</dbReference>
<comment type="caution">
    <text evidence="8">The sequence shown here is derived from an EMBL/GenBank/DDBJ whole genome shotgun (WGS) entry which is preliminary data.</text>
</comment>
<keyword evidence="9" id="KW-1185">Reference proteome</keyword>
<protein>
    <submittedName>
        <fullName evidence="8">Tetratricopeptide repeat protein</fullName>
    </submittedName>
</protein>
<dbReference type="EMBL" id="QHHU01000006">
    <property type="protein sequence ID" value="RSM48671.1"/>
    <property type="molecule type" value="Genomic_DNA"/>
</dbReference>
<dbReference type="InterPro" id="IPR011990">
    <property type="entry name" value="TPR-like_helical_dom_sf"/>
</dbReference>
<evidence type="ECO:0000313" key="9">
    <source>
        <dbReference type="Proteomes" id="UP000286716"/>
    </source>
</evidence>
<dbReference type="SMART" id="SM00862">
    <property type="entry name" value="Trans_reg_C"/>
    <property type="match status" value="1"/>
</dbReference>
<dbReference type="GO" id="GO:0043531">
    <property type="term" value="F:ADP binding"/>
    <property type="evidence" value="ECO:0007669"/>
    <property type="project" value="InterPro"/>
</dbReference>
<evidence type="ECO:0000256" key="5">
    <source>
        <dbReference type="PROSITE-ProRule" id="PRU00339"/>
    </source>
</evidence>
<dbReference type="PROSITE" id="PS51755">
    <property type="entry name" value="OMPR_PHOB"/>
    <property type="match status" value="1"/>
</dbReference>
<dbReference type="SMART" id="SM01043">
    <property type="entry name" value="BTAD"/>
    <property type="match status" value="1"/>
</dbReference>
<sequence>MADLRVLGAVEVVAGGTRLDVGHARQRDVLAVLLLDVGQVVPVDRLVDRVWGERPPRQPRNALYGYVSRLRGVLAALDGVTIERDRGGYVLAADPLAVDVHRFESLLRRARATADDHAALALYDEALALWRGTPLSELDSPWVDSVRGELERKHETAVLDRDDLRLRTGAHAAVLARSVPDGVTGERAAAQRIEALFLDGRPADALREYERVRSRLADELGADPGPRLRGLHERILAGGGPDTGRPVPRQLPAAPSAFTGRTAELAALDRMLAAEGAVAVISGAGGLGKTWLAVRWATGHADRFPDGQLHVDLRGFDPAHEPVPAERAVRGFLSALGVAPASIPPEPDGQAALYRTLTAQRGLLVVLDNARDTGHVVPLLPGGSACSVLITSRHELGGLLTTHGASALPLRTLDDHQARELLTHKLGAARLAEEPEAGREILRQCGGMALALAIVAARVAAQPGSRLAALAAELRESRLDALDTGELTASLRAVFDASYHSLDPGSAAAFRLLGIVPTGDVGRAAAIAVLGDARPLRVLRAANLLEENPPGRFRMHDLVKLYAAELAARVDDPGTRLAAWTRLFDHYLCWASAAMDLFSPHEPYMRPPAGRSAGPQPRFAGTQAGRAWLDAEWTTMLTLATSAPEALAGHVVRLAATLWRYLDIAAHYHEALTLHTTALAAARSGTPEEAFARQAVEVALIRLGRYDEAAGHLEQVLAFALDQGNDLLESLVRFGFATIDDMRGRRPAAREQCELALAAARRTGHALLEGIALCNLGEHYHWCGDHRAAIDHLERSGAIARELGSAGLGGPVLAALGSVYAGLGRHDEADDHFRRALDFARTGNTNLEVSALNDFADTKTGAEAIERYEEALELARRTGHLRELARAHHGLGRVYLADGNDTEAQVHLEAALAAYTALRTPDADDVRALLDPSSENPGNGGATT</sequence>
<keyword evidence="4" id="KW-0804">Transcription</keyword>
<dbReference type="SUPFAM" id="SSF48452">
    <property type="entry name" value="TPR-like"/>
    <property type="match status" value="3"/>
</dbReference>
<accession>A0A428WZZ5</accession>
<evidence type="ECO:0000313" key="8">
    <source>
        <dbReference type="EMBL" id="RSM48671.1"/>
    </source>
</evidence>
<proteinExistence type="inferred from homology"/>
<dbReference type="PROSITE" id="PS50005">
    <property type="entry name" value="TPR"/>
    <property type="match status" value="1"/>
</dbReference>
<dbReference type="Pfam" id="PF00486">
    <property type="entry name" value="Trans_reg_C"/>
    <property type="match status" value="1"/>
</dbReference>
<dbReference type="InterPro" id="IPR027417">
    <property type="entry name" value="P-loop_NTPase"/>
</dbReference>
<dbReference type="Gene3D" id="1.25.40.10">
    <property type="entry name" value="Tetratricopeptide repeat domain"/>
    <property type="match status" value="2"/>
</dbReference>
<feature type="repeat" description="TPR" evidence="5">
    <location>
        <begin position="810"/>
        <end position="843"/>
    </location>
</feature>
<keyword evidence="5" id="KW-0802">TPR repeat</keyword>
<feature type="DNA-binding region" description="OmpR/PhoB-type" evidence="6">
    <location>
        <begin position="1"/>
        <end position="93"/>
    </location>
</feature>
<dbReference type="GO" id="GO:0006355">
    <property type="term" value="P:regulation of DNA-templated transcription"/>
    <property type="evidence" value="ECO:0007669"/>
    <property type="project" value="InterPro"/>
</dbReference>
<keyword evidence="2" id="KW-0805">Transcription regulation</keyword>
<evidence type="ECO:0000256" key="2">
    <source>
        <dbReference type="ARBA" id="ARBA00023015"/>
    </source>
</evidence>
<dbReference type="Proteomes" id="UP000286716">
    <property type="component" value="Unassembled WGS sequence"/>
</dbReference>
<dbReference type="AlphaFoldDB" id="A0A428WZZ5"/>
<reference evidence="8 9" key="1">
    <citation type="submission" date="2018-05" db="EMBL/GenBank/DDBJ databases">
        <title>Evolution of GPA BGCs.</title>
        <authorList>
            <person name="Waglechner N."/>
            <person name="Wright G.D."/>
        </authorList>
    </citation>
    <scope>NUCLEOTIDE SEQUENCE [LARGE SCALE GENOMIC DNA]</scope>
    <source>
        <strain evidence="8 9">DSM 5908</strain>
    </source>
</reference>
<dbReference type="InterPro" id="IPR005158">
    <property type="entry name" value="BTAD"/>
</dbReference>
<dbReference type="OrthoDB" id="3594253at2"/>
<keyword evidence="3 6" id="KW-0238">DNA-binding</keyword>
<dbReference type="InterPro" id="IPR001867">
    <property type="entry name" value="OmpR/PhoB-type_DNA-bd"/>
</dbReference>
<dbReference type="GO" id="GO:0003677">
    <property type="term" value="F:DNA binding"/>
    <property type="evidence" value="ECO:0007669"/>
    <property type="project" value="UniProtKB-UniRule"/>
</dbReference>